<dbReference type="Proteomes" id="UP000284853">
    <property type="component" value="Unassembled WGS sequence"/>
</dbReference>
<dbReference type="EMBL" id="NSDJ01000001">
    <property type="protein sequence ID" value="RKF67914.1"/>
    <property type="molecule type" value="Genomic_DNA"/>
</dbReference>
<keyword evidence="3" id="KW-1185">Reference proteome</keyword>
<keyword evidence="1" id="KW-0472">Membrane</keyword>
<gene>
    <name evidence="2" type="ORF">CKQ54_05770</name>
</gene>
<evidence type="ECO:0008006" key="4">
    <source>
        <dbReference type="Google" id="ProtNLM"/>
    </source>
</evidence>
<accession>A0ABX9PSB3</accession>
<evidence type="ECO:0000256" key="1">
    <source>
        <dbReference type="SAM" id="Phobius"/>
    </source>
</evidence>
<sequence length="282" mass="31378">MIKGLKLRKNSRPVSRRIKAGIAIGVLLLLIAGGIAGWYFFAYEPAQQRDEIKRREAQQLANDISTVDKFYLSNLSGGSISKFTTLAAEISKSQRILSDFNYVNEVYTCDAKNCSFSYQLKKGSVFTLAQKIFFDNVYTASFSDTSIDFAGIKSGLDNNPILSAYKNKKDIYPPSCGDVLNYLYSYNSVSDPRKIVKIVSPPGSAVQAIENKIAAKGRGKNYGINVLSWEMEIPKQSKNYMALLYTASLLERQAFRDAFIIQKIDSVKDNKITGVMVCKTGN</sequence>
<name>A0ABX9PSB3_9GAMM</name>
<dbReference type="RefSeq" id="WP_120162147.1">
    <property type="nucleotide sequence ID" value="NZ_NSDJ01000001.1"/>
</dbReference>
<keyword evidence="1" id="KW-1133">Transmembrane helix</keyword>
<feature type="transmembrane region" description="Helical" evidence="1">
    <location>
        <begin position="20"/>
        <end position="41"/>
    </location>
</feature>
<protein>
    <recommendedName>
        <fullName evidence="4">Pilus assembly protein</fullName>
    </recommendedName>
</protein>
<comment type="caution">
    <text evidence="2">The sequence shown here is derived from an EMBL/GenBank/DDBJ whole genome shotgun (WGS) entry which is preliminary data.</text>
</comment>
<dbReference type="GeneID" id="302708311"/>
<organism evidence="2 3">
    <name type="scientific">Rahnella variigena</name>
    <dbReference type="NCBI Taxonomy" id="574964"/>
    <lineage>
        <taxon>Bacteria</taxon>
        <taxon>Pseudomonadati</taxon>
        <taxon>Pseudomonadota</taxon>
        <taxon>Gammaproteobacteria</taxon>
        <taxon>Enterobacterales</taxon>
        <taxon>Yersiniaceae</taxon>
        <taxon>Rahnella</taxon>
    </lineage>
</organism>
<proteinExistence type="predicted"/>
<evidence type="ECO:0000313" key="3">
    <source>
        <dbReference type="Proteomes" id="UP000284853"/>
    </source>
</evidence>
<reference evidence="2 3" key="1">
    <citation type="submission" date="2017-08" db="EMBL/GenBank/DDBJ databases">
        <title>Comparative genomics of bacteria isolated from necrotic lesions of AOD affected trees.</title>
        <authorList>
            <person name="Doonan J."/>
            <person name="Denman S."/>
            <person name="Mcdonald J.E."/>
        </authorList>
    </citation>
    <scope>NUCLEOTIDE SEQUENCE [LARGE SCALE GENOMIC DNA]</scope>
    <source>
        <strain evidence="2 3">CIP 105588</strain>
    </source>
</reference>
<keyword evidence="1" id="KW-0812">Transmembrane</keyword>
<evidence type="ECO:0000313" key="2">
    <source>
        <dbReference type="EMBL" id="RKF67914.1"/>
    </source>
</evidence>